<dbReference type="RefSeq" id="WP_146922651.1">
    <property type="nucleotide sequence ID" value="NZ_CP042430.1"/>
</dbReference>
<evidence type="ECO:0000313" key="1">
    <source>
        <dbReference type="EMBL" id="QEC50236.1"/>
    </source>
</evidence>
<sequence length="277" mass="29134">MTSAGRGPAHEGRVRALEARIDALEEAADYDGAIAVLGELAELTGEDQRWHVAWMHVQAGRRAEARALWDALAGEHPADPTVPFLAGSAEAEAGRPADAAPWFARALELALGGGADGETLRQIVGARTEALADAGLPAQEIDDLARRALARAAAQGADTPVATPFFPAAEFALALEAWPAFAADWRDDGHAAYAHELDLRMRAVAPNAPRHPVVVPLTVAAVTASAEGHGIDPDWAEARARAAYEAAQDGHAVAWPPGRNEPCWCGSGAKYKRCCGR</sequence>
<dbReference type="Gene3D" id="3.10.450.50">
    <property type="match status" value="1"/>
</dbReference>
<dbReference type="KEGG" id="bsol:FSW04_23385"/>
<dbReference type="SUPFAM" id="SSF48452">
    <property type="entry name" value="TPR-like"/>
    <property type="match status" value="1"/>
</dbReference>
<name>A0A5B8UAR7_9ACTN</name>
<evidence type="ECO:0000313" key="2">
    <source>
        <dbReference type="Proteomes" id="UP000321805"/>
    </source>
</evidence>
<gene>
    <name evidence="1" type="ORF">FSW04_23385</name>
</gene>
<keyword evidence="2" id="KW-1185">Reference proteome</keyword>
<dbReference type="InterPro" id="IPR011990">
    <property type="entry name" value="TPR-like_helical_dom_sf"/>
</dbReference>
<evidence type="ECO:0008006" key="3">
    <source>
        <dbReference type="Google" id="ProtNLM"/>
    </source>
</evidence>
<proteinExistence type="predicted"/>
<accession>A0A5B8UAR7</accession>
<dbReference type="Gene3D" id="1.25.40.10">
    <property type="entry name" value="Tetratricopeptide repeat domain"/>
    <property type="match status" value="1"/>
</dbReference>
<dbReference type="OrthoDB" id="3343588at2"/>
<dbReference type="SUPFAM" id="SSF103642">
    <property type="entry name" value="Sec-C motif"/>
    <property type="match status" value="1"/>
</dbReference>
<dbReference type="Proteomes" id="UP000321805">
    <property type="component" value="Chromosome"/>
</dbReference>
<dbReference type="EMBL" id="CP042430">
    <property type="protein sequence ID" value="QEC50236.1"/>
    <property type="molecule type" value="Genomic_DNA"/>
</dbReference>
<dbReference type="AlphaFoldDB" id="A0A5B8UAR7"/>
<organism evidence="1 2">
    <name type="scientific">Baekduia soli</name>
    <dbReference type="NCBI Taxonomy" id="496014"/>
    <lineage>
        <taxon>Bacteria</taxon>
        <taxon>Bacillati</taxon>
        <taxon>Actinomycetota</taxon>
        <taxon>Thermoleophilia</taxon>
        <taxon>Solirubrobacterales</taxon>
        <taxon>Baekduiaceae</taxon>
        <taxon>Baekduia</taxon>
    </lineage>
</organism>
<protein>
    <recommendedName>
        <fullName evidence="3">SEC-C domain-containing protein</fullName>
    </recommendedName>
</protein>
<dbReference type="InterPro" id="IPR004027">
    <property type="entry name" value="SEC_C_motif"/>
</dbReference>
<reference evidence="1 2" key="1">
    <citation type="journal article" date="2018" name="J. Microbiol.">
        <title>Baekduia soli gen. nov., sp. nov., a novel bacterium isolated from the soil of Baekdu Mountain and proposal of a novel family name, Baekduiaceae fam. nov.</title>
        <authorList>
            <person name="An D.S."/>
            <person name="Siddiqi M.Z."/>
            <person name="Kim K.H."/>
            <person name="Yu H.S."/>
            <person name="Im W.T."/>
        </authorList>
    </citation>
    <scope>NUCLEOTIDE SEQUENCE [LARGE SCALE GENOMIC DNA]</scope>
    <source>
        <strain evidence="1 2">BR7-21</strain>
    </source>
</reference>
<dbReference type="Pfam" id="PF02810">
    <property type="entry name" value="SEC-C"/>
    <property type="match status" value="1"/>
</dbReference>